<feature type="compositionally biased region" description="Basic and acidic residues" evidence="6">
    <location>
        <begin position="172"/>
        <end position="184"/>
    </location>
</feature>
<keyword evidence="9" id="KW-1185">Reference proteome</keyword>
<name>A0ABR3UQC4_9PLEO</name>
<evidence type="ECO:0000256" key="6">
    <source>
        <dbReference type="SAM" id="MobiDB-lite"/>
    </source>
</evidence>
<feature type="transmembrane region" description="Helical" evidence="7">
    <location>
        <begin position="54"/>
        <end position="75"/>
    </location>
</feature>
<gene>
    <name evidence="8" type="ORF">ACET3X_002557</name>
</gene>
<reference evidence="8 9" key="1">
    <citation type="submission" date="2024-09" db="EMBL/GenBank/DDBJ databases">
        <title>T2T genomes of carrot and Alternaria dauci and their utility for understanding host-pathogen interaction during carrot leaf blight disease.</title>
        <authorList>
            <person name="Liu W."/>
            <person name="Xu S."/>
            <person name="Ou C."/>
            <person name="Liu X."/>
            <person name="Zhuang F."/>
            <person name="Deng X.W."/>
        </authorList>
    </citation>
    <scope>NUCLEOTIDE SEQUENCE [LARGE SCALE GENOMIC DNA]</scope>
    <source>
        <strain evidence="8 9">A2016</strain>
    </source>
</reference>
<keyword evidence="3 7" id="KW-1133">Transmembrane helix</keyword>
<evidence type="ECO:0000256" key="5">
    <source>
        <dbReference type="ARBA" id="ARBA00034313"/>
    </source>
</evidence>
<evidence type="ECO:0008006" key="10">
    <source>
        <dbReference type="Google" id="ProtNLM"/>
    </source>
</evidence>
<dbReference type="Pfam" id="PF08592">
    <property type="entry name" value="Anthrone_oxy"/>
    <property type="match status" value="1"/>
</dbReference>
<feature type="transmembrane region" description="Helical" evidence="7">
    <location>
        <begin position="198"/>
        <end position="216"/>
    </location>
</feature>
<comment type="similarity">
    <text evidence="5">Belongs to the anthrone oxygenase family.</text>
</comment>
<evidence type="ECO:0000313" key="8">
    <source>
        <dbReference type="EMBL" id="KAL1798520.1"/>
    </source>
</evidence>
<proteinExistence type="inferred from homology"/>
<feature type="region of interest" description="Disordered" evidence="6">
    <location>
        <begin position="147"/>
        <end position="184"/>
    </location>
</feature>
<feature type="transmembrane region" description="Helical" evidence="7">
    <location>
        <begin position="95"/>
        <end position="116"/>
    </location>
</feature>
<accession>A0ABR3UQC4</accession>
<dbReference type="PANTHER" id="PTHR35042:SF1">
    <property type="entry name" value="DUF1772-DOMAIN-CONTAINING PROTEIN"/>
    <property type="match status" value="1"/>
</dbReference>
<dbReference type="EMBL" id="JBHGVX010000002">
    <property type="protein sequence ID" value="KAL1798520.1"/>
    <property type="molecule type" value="Genomic_DNA"/>
</dbReference>
<comment type="subcellular location">
    <subcellularLocation>
        <location evidence="1">Membrane</location>
        <topology evidence="1">Multi-pass membrane protein</topology>
    </subcellularLocation>
</comment>
<comment type="caution">
    <text evidence="8">The sequence shown here is derived from an EMBL/GenBank/DDBJ whole genome shotgun (WGS) entry which is preliminary data.</text>
</comment>
<dbReference type="InterPro" id="IPR013901">
    <property type="entry name" value="Anthrone_oxy"/>
</dbReference>
<protein>
    <recommendedName>
        <fullName evidence="10">DUF1772-domain-containing protein</fullName>
    </recommendedName>
</protein>
<evidence type="ECO:0000256" key="2">
    <source>
        <dbReference type="ARBA" id="ARBA00022692"/>
    </source>
</evidence>
<sequence>MSATQTVQILSISTALLASGGIATLSLFDIPMIQSQPASRSLPMIRWLFSRGSHVFPTAAITSASGFVYLAYSILPTSSVSSKLSLLQHAVKGKPGLYLAAAVLSFSIAPITSFMIPTNFALIKKNEELGGSRSAASAEYREKAGLKGRSADESVNSKDDVSQWKDLNVPQEKTEKNSSEAEDKEVSELMNKFGKLNLLRAVAIGLGGIVGLMAALA</sequence>
<evidence type="ECO:0000256" key="1">
    <source>
        <dbReference type="ARBA" id="ARBA00004141"/>
    </source>
</evidence>
<dbReference type="PANTHER" id="PTHR35042">
    <property type="entry name" value="ANTHRONE OXYGENASE ENCC"/>
    <property type="match status" value="1"/>
</dbReference>
<feature type="compositionally biased region" description="Basic and acidic residues" evidence="6">
    <location>
        <begin position="147"/>
        <end position="163"/>
    </location>
</feature>
<dbReference type="GeneID" id="96082879"/>
<evidence type="ECO:0000256" key="4">
    <source>
        <dbReference type="ARBA" id="ARBA00023136"/>
    </source>
</evidence>
<evidence type="ECO:0000256" key="3">
    <source>
        <dbReference type="ARBA" id="ARBA00022989"/>
    </source>
</evidence>
<dbReference type="Proteomes" id="UP001578633">
    <property type="component" value="Chromosome 2"/>
</dbReference>
<evidence type="ECO:0000313" key="9">
    <source>
        <dbReference type="Proteomes" id="UP001578633"/>
    </source>
</evidence>
<evidence type="ECO:0000256" key="7">
    <source>
        <dbReference type="SAM" id="Phobius"/>
    </source>
</evidence>
<keyword evidence="2 7" id="KW-0812">Transmembrane</keyword>
<organism evidence="8 9">
    <name type="scientific">Alternaria dauci</name>
    <dbReference type="NCBI Taxonomy" id="48095"/>
    <lineage>
        <taxon>Eukaryota</taxon>
        <taxon>Fungi</taxon>
        <taxon>Dikarya</taxon>
        <taxon>Ascomycota</taxon>
        <taxon>Pezizomycotina</taxon>
        <taxon>Dothideomycetes</taxon>
        <taxon>Pleosporomycetidae</taxon>
        <taxon>Pleosporales</taxon>
        <taxon>Pleosporineae</taxon>
        <taxon>Pleosporaceae</taxon>
        <taxon>Alternaria</taxon>
        <taxon>Alternaria sect. Porri</taxon>
    </lineage>
</organism>
<keyword evidence="4 7" id="KW-0472">Membrane</keyword>
<dbReference type="RefSeq" id="XP_069309104.1">
    <property type="nucleotide sequence ID" value="XM_069449313.1"/>
</dbReference>
<feature type="transmembrane region" description="Helical" evidence="7">
    <location>
        <begin position="12"/>
        <end position="33"/>
    </location>
</feature>